<reference evidence="1" key="1">
    <citation type="submission" date="2023-07" db="EMBL/GenBank/DDBJ databases">
        <title>Black Yeasts Isolated from many extreme environments.</title>
        <authorList>
            <person name="Coleine C."/>
            <person name="Stajich J.E."/>
            <person name="Selbmann L."/>
        </authorList>
    </citation>
    <scope>NUCLEOTIDE SEQUENCE</scope>
    <source>
        <strain evidence="1">CCFEE 5714</strain>
    </source>
</reference>
<evidence type="ECO:0000313" key="2">
    <source>
        <dbReference type="Proteomes" id="UP001281147"/>
    </source>
</evidence>
<accession>A0ACC3MDG8</accession>
<gene>
    <name evidence="1" type="primary">PEX6_2</name>
    <name evidence="1" type="ORF">LTR37_019681</name>
</gene>
<comment type="caution">
    <text evidence="1">The sequence shown here is derived from an EMBL/GenBank/DDBJ whole genome shotgun (WGS) entry which is preliminary data.</text>
</comment>
<evidence type="ECO:0000313" key="1">
    <source>
        <dbReference type="EMBL" id="KAK3686576.1"/>
    </source>
</evidence>
<proteinExistence type="predicted"/>
<dbReference type="EMBL" id="JAUTXU010000312">
    <property type="protein sequence ID" value="KAK3686576.1"/>
    <property type="molecule type" value="Genomic_DNA"/>
</dbReference>
<protein>
    <submittedName>
        <fullName evidence="1">Peroxisomal assembly protein</fullName>
    </submittedName>
</protein>
<sequence>MAYDNPPNGSLKRKRRRREDKPAISARLYLDSNLKGEIGVLSEDLVQDLYPGQKDHDETRLFAALTPWTPNATPSESNWTILSFRKALKHERQLPTSTIRFPASAQGTQSFVHIVQSLSPNRAIRPNAAIEVGISDVIPLPLESIFVSVDVEALQKFEDVQKKYGGGFAHTNGFMGRKAGKRAATSPAEEDTALTADERRKQLVNEALSAVNVAHTGDLIAIPLAHPVTHASSPPAKILGCEPVSQGVLTSTTRVVIVPASEKRQAPFSGRALLFPRLPEESGEDEDGLEEFYSATEENSPAKPVVVSKSSTDMSNSEDVFDSSAEESNLSDDDEEMFSLVRPGLTDQHSGVASAISAMTPRPFGMMTGISTPGSVYSYVTTTTIRGGHATRSRVFRTQGLLEKIRDELLHPRPATDEDEEARVFVDAQTLARLGCFSGDWMKLEPTESQFLPQLSAFGTFEESLSQPWRPVKVYGLPESMSKPPPRYQVNPRHGRRDSISSLVANAGSVSNVYLSPILLANLNQAEKVTLAPLLLDKRTNLKRPATPRPASIATRMPPTASEVTLRKVVTPLSNERALNHALFANLKEHFEHKQRIVKAGDLIAIPIDESLGRSIYEGEVEKDGSSNSELLSRWSNRDAKDANQAQTTSVAWFSVEEVTAQQDESELIEGAEGWGGTAAIDPTKMTMRQSGDDRRKLPPATSSTWPYYLHVLHRPSKPASSASIRAGFSDPPEPYVSNLQRRLRELLSVSTSTRAVQLGLPPLALLITSTQRSIGKAYTVQQTCADLGLHFFPIDAYDVVSEGGSGFDTQAQGLLEARCERALDCGAEFTAICLKHLETLSSDRVAASLKGVLNDCRVLIATTTDVDKIPDSVRGLFTHELEMTAPDETEREGILRNVVSNIGIPVAQDVDLSSIAVKTAALVAGDLIDVVDRALVARSARLESLADALSKSSGQKITIKDIVLSGGPAATSITPADFEDAVDFARKNFADSIGAPKIPNVQWSDVGGLTHAKDAVIETIQLPLSRPELFAKGLKKRSGILFYGPPGTGKTLLAKAIATEFSLNFFSVKGPELLNMYIGESEANVRRVFQRARDARPCVVFFDELDSVAPKRGNQGDSGGVMDRIVSQLLAELDGMSDGEETRGGVFVIGATNRPDLLDQALLRPGRFDKMLYLGISDTHEKQATILQALTRKFNMEPSVSLPRVAESLPFTFTGADLYALCSDAMLKAVTRSARAVDQKVASISQERNARGQNSISVANFFDHHATDEDTQTSVTEEDFINAKQELAPSVSVDELRHYEQVRNTFEGTTKKPEANGVIPNPQPSEHAVDGKGPQRQIANGQRPTLNGSKRYQSQTSQSKGGAPDEDDDFVIRTDRLSLSNNSNTAVTPPASKGKGKGKSRDIPVQSNHDDVDGAEDLYD</sequence>
<organism evidence="1 2">
    <name type="scientific">Vermiconidia calcicola</name>
    <dbReference type="NCBI Taxonomy" id="1690605"/>
    <lineage>
        <taxon>Eukaryota</taxon>
        <taxon>Fungi</taxon>
        <taxon>Dikarya</taxon>
        <taxon>Ascomycota</taxon>
        <taxon>Pezizomycotina</taxon>
        <taxon>Dothideomycetes</taxon>
        <taxon>Dothideomycetidae</taxon>
        <taxon>Mycosphaerellales</taxon>
        <taxon>Extremaceae</taxon>
        <taxon>Vermiconidia</taxon>
    </lineage>
</organism>
<keyword evidence="2" id="KW-1185">Reference proteome</keyword>
<name>A0ACC3MDG8_9PEZI</name>
<dbReference type="Proteomes" id="UP001281147">
    <property type="component" value="Unassembled WGS sequence"/>
</dbReference>